<dbReference type="AlphaFoldDB" id="A0A0F9V0S5"/>
<accession>A0A0F9V0S5</accession>
<gene>
    <name evidence="1" type="ORF">LCGC14_0464730</name>
</gene>
<dbReference type="EMBL" id="LAZR01000483">
    <property type="protein sequence ID" value="KKN67126.1"/>
    <property type="molecule type" value="Genomic_DNA"/>
</dbReference>
<organism evidence="1">
    <name type="scientific">marine sediment metagenome</name>
    <dbReference type="NCBI Taxonomy" id="412755"/>
    <lineage>
        <taxon>unclassified sequences</taxon>
        <taxon>metagenomes</taxon>
        <taxon>ecological metagenomes</taxon>
    </lineage>
</organism>
<comment type="caution">
    <text evidence="1">The sequence shown here is derived from an EMBL/GenBank/DDBJ whole genome shotgun (WGS) entry which is preliminary data.</text>
</comment>
<proteinExistence type="predicted"/>
<name>A0A0F9V0S5_9ZZZZ</name>
<evidence type="ECO:0000313" key="1">
    <source>
        <dbReference type="EMBL" id="KKN67126.1"/>
    </source>
</evidence>
<sequence>MIEIPKTILIGCHEIKVVMTDDNLEADASGRFDSDSETIYLKTGMSDKQTFNVFLHECLEAIDSYYQLKIGNWGEMENNHWKIMSLNEGITSIFNQLTKEKVKNNDV</sequence>
<protein>
    <submittedName>
        <fullName evidence="1">Uncharacterized protein</fullName>
    </submittedName>
</protein>
<reference evidence="1" key="1">
    <citation type="journal article" date="2015" name="Nature">
        <title>Complex archaea that bridge the gap between prokaryotes and eukaryotes.</title>
        <authorList>
            <person name="Spang A."/>
            <person name="Saw J.H."/>
            <person name="Jorgensen S.L."/>
            <person name="Zaremba-Niedzwiedzka K."/>
            <person name="Martijn J."/>
            <person name="Lind A.E."/>
            <person name="van Eijk R."/>
            <person name="Schleper C."/>
            <person name="Guy L."/>
            <person name="Ettema T.J."/>
        </authorList>
    </citation>
    <scope>NUCLEOTIDE SEQUENCE</scope>
</reference>